<name>A0AAE3NZ94_9BACT</name>
<dbReference type="RefSeq" id="WP_321534981.1">
    <property type="nucleotide sequence ID" value="NZ_JARGDL010000003.1"/>
</dbReference>
<evidence type="ECO:0000313" key="3">
    <source>
        <dbReference type="Proteomes" id="UP001221302"/>
    </source>
</evidence>
<dbReference type="InterPro" id="IPR050177">
    <property type="entry name" value="Lipid_A_modif_metabolic_enz"/>
</dbReference>
<evidence type="ECO:0000313" key="2">
    <source>
        <dbReference type="EMBL" id="MDF1611214.1"/>
    </source>
</evidence>
<dbReference type="Proteomes" id="UP001221302">
    <property type="component" value="Unassembled WGS sequence"/>
</dbReference>
<dbReference type="PANTHER" id="PTHR43245">
    <property type="entry name" value="BIFUNCTIONAL POLYMYXIN RESISTANCE PROTEIN ARNA"/>
    <property type="match status" value="1"/>
</dbReference>
<sequence length="324" mass="36938">MKNILIVGGAGYVGGAITDLIQQSNYNVRVYDALLYEDSFRKPVDFVYGDVREEEKLKQQLKWADAVVWLAAIVGDGACQINPNLTKAINQDSVAWLADNYDGRIVFMSTCSVYGAQDKELDETSPTNPLSLYAQTKLESEKYLKHKNAVIFRLGTLFGVGDLYSRIRLDLVVNILTVRAYIEGKISVFGGDQFRPLLHVKDVARAVLMNLESEHKGIFNLARQNVRISDLAYQVRMHFPDLLIETTDMPFQDTRNYRVSAKKANEVFGFKSIHSIDEGIEELKYLVETKRIKDLKSPRYSNQAYLKEHYFEILNEKFKEVDAA</sequence>
<dbReference type="Gene3D" id="3.40.50.720">
    <property type="entry name" value="NAD(P)-binding Rossmann-like Domain"/>
    <property type="match status" value="1"/>
</dbReference>
<dbReference type="InterPro" id="IPR036291">
    <property type="entry name" value="NAD(P)-bd_dom_sf"/>
</dbReference>
<gene>
    <name evidence="2" type="ORF">P0M35_03565</name>
</gene>
<protein>
    <submittedName>
        <fullName evidence="2">SDR family oxidoreductase</fullName>
    </submittedName>
</protein>
<accession>A0AAE3NZ94</accession>
<dbReference type="CDD" id="cd08946">
    <property type="entry name" value="SDR_e"/>
    <property type="match status" value="1"/>
</dbReference>
<reference evidence="2" key="1">
    <citation type="submission" date="2023-03" db="EMBL/GenBank/DDBJ databases">
        <title>Stygiobacter electus gen. nov., sp. nov., facultatively anaerobic thermotolerant bacterium of the class Ignavibacteria from a well of Yessentuki mineral water deposit.</title>
        <authorList>
            <person name="Podosokorskaya O.A."/>
            <person name="Elcheninov A.G."/>
            <person name="Petrova N.F."/>
            <person name="Zavarzina D.G."/>
            <person name="Kublanov I.V."/>
            <person name="Merkel A.Y."/>
        </authorList>
    </citation>
    <scope>NUCLEOTIDE SEQUENCE</scope>
    <source>
        <strain evidence="2">09-Me</strain>
    </source>
</reference>
<dbReference type="InterPro" id="IPR001509">
    <property type="entry name" value="Epimerase_deHydtase"/>
</dbReference>
<dbReference type="PANTHER" id="PTHR43245:SF23">
    <property type="entry name" value="NAD(P)-BINDING DOMAIN-CONTAINING PROTEIN"/>
    <property type="match status" value="1"/>
</dbReference>
<dbReference type="SUPFAM" id="SSF51735">
    <property type="entry name" value="NAD(P)-binding Rossmann-fold domains"/>
    <property type="match status" value="1"/>
</dbReference>
<comment type="caution">
    <text evidence="2">The sequence shown here is derived from an EMBL/GenBank/DDBJ whole genome shotgun (WGS) entry which is preliminary data.</text>
</comment>
<dbReference type="EMBL" id="JARGDL010000003">
    <property type="protein sequence ID" value="MDF1611214.1"/>
    <property type="molecule type" value="Genomic_DNA"/>
</dbReference>
<organism evidence="2 3">
    <name type="scientific">Stygiobacter electus</name>
    <dbReference type="NCBI Taxonomy" id="3032292"/>
    <lineage>
        <taxon>Bacteria</taxon>
        <taxon>Pseudomonadati</taxon>
        <taxon>Ignavibacteriota</taxon>
        <taxon>Ignavibacteria</taxon>
        <taxon>Ignavibacteriales</taxon>
        <taxon>Melioribacteraceae</taxon>
        <taxon>Stygiobacter</taxon>
    </lineage>
</organism>
<dbReference type="AlphaFoldDB" id="A0AAE3NZ94"/>
<evidence type="ECO:0000259" key="1">
    <source>
        <dbReference type="Pfam" id="PF01370"/>
    </source>
</evidence>
<dbReference type="Pfam" id="PF01370">
    <property type="entry name" value="Epimerase"/>
    <property type="match status" value="1"/>
</dbReference>
<feature type="domain" description="NAD-dependent epimerase/dehydratase" evidence="1">
    <location>
        <begin position="4"/>
        <end position="222"/>
    </location>
</feature>
<proteinExistence type="predicted"/>
<keyword evidence="3" id="KW-1185">Reference proteome</keyword>